<evidence type="ECO:0000256" key="15">
    <source>
        <dbReference type="PROSITE-ProRule" id="PRU00700"/>
    </source>
</evidence>
<dbReference type="InterPro" id="IPR008221">
    <property type="entry name" value="Urease"/>
</dbReference>
<keyword evidence="8" id="KW-0843">Virulence</keyword>
<dbReference type="InterPro" id="IPR002026">
    <property type="entry name" value="Urease_gamma/gamma-beta_su"/>
</dbReference>
<dbReference type="InterPro" id="IPR005848">
    <property type="entry name" value="Urease_asu"/>
</dbReference>
<dbReference type="InterPro" id="IPR036463">
    <property type="entry name" value="Urease_gamma_sf"/>
</dbReference>
<dbReference type="HAMAP" id="MF_01953">
    <property type="entry name" value="Urease_alpha"/>
    <property type="match status" value="1"/>
</dbReference>
<evidence type="ECO:0000256" key="13">
    <source>
        <dbReference type="PIRSR" id="PIRSR001222-51"/>
    </source>
</evidence>
<dbReference type="InterPro" id="IPR017950">
    <property type="entry name" value="Urease_AS"/>
</dbReference>
<dbReference type="EMBL" id="MH230282">
    <property type="protein sequence ID" value="QAV82493.1"/>
    <property type="molecule type" value="mRNA"/>
</dbReference>
<sequence length="865" mass="92158">MHLLPRERDKLLLHHAGSLAQKRLARGVRLNQTEATALIATVLQERIRDGEHSVAELMQHGKTLLGRCHVLPGVAELLHEVMVEGTFLDGTFLVTVHQPVCTETGDIHAALYSSFYPAPDPSVFLVDAAAAKQSALVKAEDVLPGALVTKRGAKPIQLCPERKRVAVKVTNTGDRPIQVGSHYLFLETNAALSFPRLLALGKRLDIAAGTAIRFEPGDSKTVTLVQVGGTKILAGGNNLASGPLDEYLATAEAQTALVKRIEAAGFANEPVPDMEDDIVAPAPFELSRDAYAALYGPTVGDKVRLADSPLWLQVEKDYTVYGDELKFGGGKVIRDGMGQASGRADSAVLDIVVINALIVDWWGIVKADIGIRNGHIVGIGKAGNPAIMDGVDPNLVIGSCTEVIAGEKYIVTAGAIDAHVHYICPDLHEEALASGITTLIGGGTGPTAGSSATTCTPGQDQLRNMMIATDNVPLNFAFTGKGNDSGLPGLEDQIRAGCAGLKIHEDWGATPAVIDACLTVCDKYDVQCNIHTDTLNESCFVEGTLAAFKGRTIHTYHSEGAGGGHAPDIIRVCGKQNVLPSSTNPTRPYAKNTLDEHLDMLMVCHHLSKDIVEDVAFADSRIRAETVAAEDVLQDSGAISMISSDSQAMGRIGEVVARTWRTASKMAGLVGPLPLDSSCPIEAKVPQPSEAISDNVRIKRYVAKYTINPALVHGCSHLIGSIEPGKLADLVFYLPSNFGIRPEFVLKGGQVAWAQMGDANASIPTVQPIYGRPMHGANANAAAHNSVLFVSQVSVKEGIVQSYGVRKRVEAVKGCREVSKKDMKLNTHTPDLKVDPETYEVTDAGRLLTVPAAEELPMTQSLHLF</sequence>
<comment type="catalytic activity">
    <reaction evidence="11">
        <text>urea + 2 H2O + H(+) = hydrogencarbonate + 2 NH4(+)</text>
        <dbReference type="Rhea" id="RHEA:20557"/>
        <dbReference type="ChEBI" id="CHEBI:15377"/>
        <dbReference type="ChEBI" id="CHEBI:15378"/>
        <dbReference type="ChEBI" id="CHEBI:16199"/>
        <dbReference type="ChEBI" id="CHEBI:17544"/>
        <dbReference type="ChEBI" id="CHEBI:28938"/>
        <dbReference type="EC" id="3.5.1.5"/>
    </reaction>
</comment>
<dbReference type="GO" id="GO:0043419">
    <property type="term" value="P:urea catabolic process"/>
    <property type="evidence" value="ECO:0007669"/>
    <property type="project" value="UniProtKB-UniPathway"/>
</dbReference>
<dbReference type="InterPro" id="IPR011059">
    <property type="entry name" value="Metal-dep_hydrolase_composite"/>
</dbReference>
<dbReference type="NCBIfam" id="NF009686">
    <property type="entry name" value="PRK13207.1"/>
    <property type="match status" value="1"/>
</dbReference>
<dbReference type="InterPro" id="IPR011612">
    <property type="entry name" value="Urease_alpha_N_dom"/>
</dbReference>
<evidence type="ECO:0000256" key="12">
    <source>
        <dbReference type="PIRSR" id="PIRSR001222-50"/>
    </source>
</evidence>
<dbReference type="InterPro" id="IPR029754">
    <property type="entry name" value="Urease_Ni-bd"/>
</dbReference>
<dbReference type="PROSITE" id="PS51368">
    <property type="entry name" value="UREASE_3"/>
    <property type="match status" value="1"/>
</dbReference>
<feature type="binding site" evidence="15">
    <location>
        <position position="504"/>
    </location>
    <ligand>
        <name>substrate</name>
    </ligand>
</feature>
<comment type="pathway">
    <text evidence="1 11">Nitrogen metabolism; urea degradation; CO(2) and NH(3) from urea (urease route): step 1/1.</text>
</comment>
<gene>
    <name evidence="17" type="primary">Ual</name>
</gene>
<evidence type="ECO:0000256" key="8">
    <source>
        <dbReference type="ARBA" id="ARBA00023026"/>
    </source>
</evidence>
<dbReference type="Gene3D" id="2.10.150.10">
    <property type="entry name" value="Urease, beta subunit"/>
    <property type="match status" value="1"/>
</dbReference>
<feature type="binding site" evidence="13">
    <location>
        <position position="557"/>
    </location>
    <ligand>
        <name>Ni(2+)</name>
        <dbReference type="ChEBI" id="CHEBI:49786"/>
        <label>2</label>
    </ligand>
</feature>
<feature type="binding site" evidence="13">
    <location>
        <position position="419"/>
    </location>
    <ligand>
        <name>Ni(2+)</name>
        <dbReference type="ChEBI" id="CHEBI:49786"/>
        <label>1</label>
    </ligand>
</feature>
<dbReference type="PROSITE" id="PS01120">
    <property type="entry name" value="UREASE_1"/>
    <property type="match status" value="1"/>
</dbReference>
<dbReference type="SUPFAM" id="SSF51278">
    <property type="entry name" value="Urease, beta-subunit"/>
    <property type="match status" value="1"/>
</dbReference>
<organism evidence="17">
    <name type="scientific">Ustilago esculenta</name>
    <dbReference type="NCBI Taxonomy" id="185366"/>
    <lineage>
        <taxon>Eukaryota</taxon>
        <taxon>Fungi</taxon>
        <taxon>Dikarya</taxon>
        <taxon>Basidiomycota</taxon>
        <taxon>Ustilaginomycotina</taxon>
        <taxon>Ustilaginomycetes</taxon>
        <taxon>Ustilaginales</taxon>
        <taxon>Ustilaginaceae</taxon>
        <taxon>Ustilago</taxon>
    </lineage>
</organism>
<feature type="binding site" evidence="13">
    <location>
        <position position="421"/>
    </location>
    <ligand>
        <name>Ni(2+)</name>
        <dbReference type="ChEBI" id="CHEBI:49786"/>
        <label>1</label>
    </ligand>
</feature>
<dbReference type="NCBIfam" id="TIGR00193">
    <property type="entry name" value="urease_gam"/>
    <property type="match status" value="1"/>
</dbReference>
<dbReference type="Gene3D" id="3.30.280.10">
    <property type="entry name" value="Urease, gamma-like subunit"/>
    <property type="match status" value="1"/>
</dbReference>
<dbReference type="InterPro" id="IPR036461">
    <property type="entry name" value="Urease_betasu_sf"/>
</dbReference>
<comment type="cofactor">
    <cofactor evidence="13">
        <name>Ni cation</name>
        <dbReference type="ChEBI" id="CHEBI:25516"/>
    </cofactor>
    <text evidence="13">Binds 2 nickel ions per subunit.</text>
</comment>
<dbReference type="Pfam" id="PF00449">
    <property type="entry name" value="Urease_alpha"/>
    <property type="match status" value="1"/>
</dbReference>
<feature type="binding site" evidence="13">
    <location>
        <position position="645"/>
    </location>
    <ligand>
        <name>Ni(2+)</name>
        <dbReference type="ChEBI" id="CHEBI:49786"/>
        <label>1</label>
    </ligand>
</feature>
<evidence type="ECO:0000259" key="16">
    <source>
        <dbReference type="PROSITE" id="PS51368"/>
    </source>
</evidence>
<protein>
    <recommendedName>
        <fullName evidence="4 11">Urease</fullName>
        <ecNumber evidence="3 11">3.5.1.5</ecNumber>
    </recommendedName>
    <alternativeName>
        <fullName evidence="9 11">Urea amidohydrolase</fullName>
    </alternativeName>
</protein>
<dbReference type="EC" id="3.5.1.5" evidence="3 11"/>
<dbReference type="GO" id="GO:0009039">
    <property type="term" value="F:urease activity"/>
    <property type="evidence" value="ECO:0007669"/>
    <property type="project" value="UniProtKB-EC"/>
</dbReference>
<evidence type="ECO:0000256" key="4">
    <source>
        <dbReference type="ARBA" id="ARBA00013883"/>
    </source>
</evidence>
<feature type="active site" description="Proton donor" evidence="14 15">
    <location>
        <position position="605"/>
    </location>
</feature>
<dbReference type="PIRSF" id="PIRSF001222">
    <property type="entry name" value="Urease"/>
    <property type="match status" value="1"/>
</dbReference>
<dbReference type="PROSITE" id="PS00145">
    <property type="entry name" value="UREASE_2"/>
    <property type="match status" value="1"/>
</dbReference>
<dbReference type="NCBIfam" id="TIGR01792">
    <property type="entry name" value="urease_alph"/>
    <property type="match status" value="1"/>
</dbReference>
<keyword evidence="5 11" id="KW-0533">Nickel</keyword>
<dbReference type="CDD" id="cd00375">
    <property type="entry name" value="Urease_alpha"/>
    <property type="match status" value="1"/>
</dbReference>
<evidence type="ECO:0000256" key="6">
    <source>
        <dbReference type="ARBA" id="ARBA00022723"/>
    </source>
</evidence>
<evidence type="ECO:0000256" key="10">
    <source>
        <dbReference type="ARBA" id="ARBA00056221"/>
    </source>
</evidence>
<keyword evidence="7 11" id="KW-0378">Hydrolase</keyword>
<dbReference type="CDD" id="cd00390">
    <property type="entry name" value="Urease_gamma"/>
    <property type="match status" value="1"/>
</dbReference>
<dbReference type="UniPathway" id="UPA00258">
    <property type="reaction ID" value="UER00370"/>
</dbReference>
<dbReference type="FunFam" id="3.30.280.10:FF:000001">
    <property type="entry name" value="Urease subunit alpha"/>
    <property type="match status" value="1"/>
</dbReference>
<dbReference type="PANTHER" id="PTHR33569">
    <property type="entry name" value="UREASE"/>
    <property type="match status" value="1"/>
</dbReference>
<dbReference type="GO" id="GO:0016151">
    <property type="term" value="F:nickel cation binding"/>
    <property type="evidence" value="ECO:0007669"/>
    <property type="project" value="InterPro"/>
</dbReference>
<dbReference type="SUPFAM" id="SSF51556">
    <property type="entry name" value="Metallo-dependent hydrolases"/>
    <property type="match status" value="1"/>
</dbReference>
<dbReference type="Gene3D" id="3.20.20.140">
    <property type="entry name" value="Metal-dependent hydrolases"/>
    <property type="match status" value="1"/>
</dbReference>
<keyword evidence="6 11" id="KW-0479">Metal-binding</keyword>
<dbReference type="SUPFAM" id="SSF51338">
    <property type="entry name" value="Composite domain of metallo-dependent hydrolases"/>
    <property type="match status" value="2"/>
</dbReference>
<dbReference type="Pfam" id="PF01979">
    <property type="entry name" value="Amidohydro_1"/>
    <property type="match status" value="1"/>
</dbReference>
<feature type="binding site" description="via carbamate group" evidence="13">
    <location>
        <position position="502"/>
    </location>
    <ligand>
        <name>Ni(2+)</name>
        <dbReference type="ChEBI" id="CHEBI:49786"/>
        <label>1</label>
    </ligand>
</feature>
<dbReference type="NCBIfam" id="TIGR00192">
    <property type="entry name" value="urease_beta"/>
    <property type="match status" value="1"/>
</dbReference>
<dbReference type="PANTHER" id="PTHR33569:SF1">
    <property type="entry name" value="UREASE"/>
    <property type="match status" value="1"/>
</dbReference>
<dbReference type="Pfam" id="PF00547">
    <property type="entry name" value="Urease_gamma"/>
    <property type="match status" value="1"/>
</dbReference>
<reference evidence="17" key="1">
    <citation type="submission" date="2018-04" db="EMBL/GenBank/DDBJ databases">
        <authorList>
            <person name="Ge Q."/>
            <person name="Ye Z."/>
        </authorList>
    </citation>
    <scope>NUCLEOTIDE SEQUENCE</scope>
</reference>
<name>A0A481P9B9_9BASI</name>
<dbReference type="InterPro" id="IPR006680">
    <property type="entry name" value="Amidohydro-rel"/>
</dbReference>
<dbReference type="InterPro" id="IPR050069">
    <property type="entry name" value="Urease_subunit"/>
</dbReference>
<evidence type="ECO:0000256" key="11">
    <source>
        <dbReference type="PIRNR" id="PIRNR001222"/>
    </source>
</evidence>
<dbReference type="PRINTS" id="PR01752">
    <property type="entry name" value="UREASE"/>
</dbReference>
<evidence type="ECO:0000256" key="14">
    <source>
        <dbReference type="PIRSR" id="PIRSR611612-52"/>
    </source>
</evidence>
<dbReference type="CDD" id="cd00407">
    <property type="entry name" value="Urease_beta"/>
    <property type="match status" value="1"/>
</dbReference>
<dbReference type="InterPro" id="IPR032466">
    <property type="entry name" value="Metal_Hydrolase"/>
</dbReference>
<accession>A0A481P9B9</accession>
<evidence type="ECO:0000256" key="2">
    <source>
        <dbReference type="ARBA" id="ARBA00011643"/>
    </source>
</evidence>
<feature type="binding site" description="via carbamate group" evidence="13">
    <location>
        <position position="502"/>
    </location>
    <ligand>
        <name>Ni(2+)</name>
        <dbReference type="ChEBI" id="CHEBI:49786"/>
        <label>2</label>
    </ligand>
</feature>
<comment type="function">
    <text evidence="10">Plays a nutritional role via nitrogen acquisition in the environment. Contributes to the central nervous system invasion by enhancing yeast sequestration within microcapillary beds (such as within the brain) during hematogenous spread, thereby facilitating blood-to-brain invasion by C.neoformans. Affects fitness within the mammalian phagosome, promoting non-lytic exocytosis while delaying intracellular replication and thus reducing phagolysosomal membrane damage, events that could facilitate cryptococcal dissemination when transported inside macrophages. Urease activity is also associated with the regulation of key intracellular metabolic pathways, including melanin biosynthesis, polyamine biosynthesis, as well as intracellular levels of proline and reactive oxygen species.</text>
</comment>
<dbReference type="Pfam" id="PF00699">
    <property type="entry name" value="Urease_beta"/>
    <property type="match status" value="1"/>
</dbReference>
<dbReference type="SUPFAM" id="SSF54111">
    <property type="entry name" value="Urease, gamma-subunit"/>
    <property type="match status" value="1"/>
</dbReference>
<evidence type="ECO:0000256" key="5">
    <source>
        <dbReference type="ARBA" id="ARBA00022596"/>
    </source>
</evidence>
<comment type="subunit">
    <text evidence="2">Homohexamer.</text>
</comment>
<dbReference type="InterPro" id="IPR017951">
    <property type="entry name" value="Urease_asu_c"/>
</dbReference>
<feature type="binding site" evidence="13">
    <location>
        <position position="531"/>
    </location>
    <ligand>
        <name>Ni(2+)</name>
        <dbReference type="ChEBI" id="CHEBI:49786"/>
        <label>2</label>
    </ligand>
</feature>
<proteinExistence type="evidence at transcript level"/>
<evidence type="ECO:0000256" key="9">
    <source>
        <dbReference type="ARBA" id="ARBA00030395"/>
    </source>
</evidence>
<feature type="domain" description="Urease" evidence="16">
    <location>
        <begin position="414"/>
        <end position="865"/>
    </location>
</feature>
<feature type="modified residue" description="N6-carboxylysine" evidence="12">
    <location>
        <position position="502"/>
    </location>
</feature>
<dbReference type="InterPro" id="IPR002019">
    <property type="entry name" value="Urease_beta-like"/>
</dbReference>
<dbReference type="GO" id="GO:0035550">
    <property type="term" value="C:urease complex"/>
    <property type="evidence" value="ECO:0007669"/>
    <property type="project" value="InterPro"/>
</dbReference>
<evidence type="ECO:0000256" key="3">
    <source>
        <dbReference type="ARBA" id="ARBA00012934"/>
    </source>
</evidence>
<evidence type="ECO:0000256" key="7">
    <source>
        <dbReference type="ARBA" id="ARBA00022801"/>
    </source>
</evidence>
<dbReference type="Gene3D" id="2.30.40.10">
    <property type="entry name" value="Urease, subunit C, domain 1"/>
    <property type="match status" value="1"/>
</dbReference>
<evidence type="ECO:0000256" key="1">
    <source>
        <dbReference type="ARBA" id="ARBA00004897"/>
    </source>
</evidence>
<dbReference type="NCBIfam" id="NF009671">
    <property type="entry name" value="PRK13192.1"/>
    <property type="match status" value="1"/>
</dbReference>
<evidence type="ECO:0000313" key="17">
    <source>
        <dbReference type="EMBL" id="QAV82493.1"/>
    </source>
</evidence>
<comment type="PTM">
    <text evidence="12">Carbamylation allows a single lysine to coordinate two nickel ions.</text>
</comment>
<dbReference type="AlphaFoldDB" id="A0A481P9B9"/>